<dbReference type="Pfam" id="PF00583">
    <property type="entry name" value="Acetyltransf_1"/>
    <property type="match status" value="1"/>
</dbReference>
<evidence type="ECO:0000313" key="3">
    <source>
        <dbReference type="Proteomes" id="UP000475214"/>
    </source>
</evidence>
<dbReference type="PANTHER" id="PTHR42791:SF1">
    <property type="entry name" value="N-ACETYLTRANSFERASE DOMAIN-CONTAINING PROTEIN"/>
    <property type="match status" value="1"/>
</dbReference>
<dbReference type="RefSeq" id="WP_163742680.1">
    <property type="nucleotide sequence ID" value="NZ_JAAGOA010000020.1"/>
</dbReference>
<dbReference type="PANTHER" id="PTHR42791">
    <property type="entry name" value="GNAT FAMILY ACETYLTRANSFERASE"/>
    <property type="match status" value="1"/>
</dbReference>
<evidence type="ECO:0000313" key="2">
    <source>
        <dbReference type="EMBL" id="NEE03223.1"/>
    </source>
</evidence>
<keyword evidence="2" id="KW-0808">Transferase</keyword>
<keyword evidence="3" id="KW-1185">Reference proteome</keyword>
<organism evidence="2 3">
    <name type="scientific">Phytoactinopolyspora halotolerans</name>
    <dbReference type="NCBI Taxonomy" id="1981512"/>
    <lineage>
        <taxon>Bacteria</taxon>
        <taxon>Bacillati</taxon>
        <taxon>Actinomycetota</taxon>
        <taxon>Actinomycetes</taxon>
        <taxon>Jiangellales</taxon>
        <taxon>Jiangellaceae</taxon>
        <taxon>Phytoactinopolyspora</taxon>
    </lineage>
</organism>
<dbReference type="CDD" id="cd04301">
    <property type="entry name" value="NAT_SF"/>
    <property type="match status" value="1"/>
</dbReference>
<accession>A0A6L9SDK8</accession>
<dbReference type="PROSITE" id="PS51186">
    <property type="entry name" value="GNAT"/>
    <property type="match status" value="1"/>
</dbReference>
<proteinExistence type="predicted"/>
<dbReference type="EMBL" id="JAAGOA010000020">
    <property type="protein sequence ID" value="NEE03223.1"/>
    <property type="molecule type" value="Genomic_DNA"/>
</dbReference>
<dbReference type="GO" id="GO:0016747">
    <property type="term" value="F:acyltransferase activity, transferring groups other than amino-acyl groups"/>
    <property type="evidence" value="ECO:0007669"/>
    <property type="project" value="InterPro"/>
</dbReference>
<dbReference type="AlphaFoldDB" id="A0A6L9SDK8"/>
<protein>
    <submittedName>
        <fullName evidence="2">GNAT family N-acetyltransferase</fullName>
    </submittedName>
</protein>
<comment type="caution">
    <text evidence="2">The sequence shown here is derived from an EMBL/GenBank/DDBJ whole genome shotgun (WGS) entry which is preliminary data.</text>
</comment>
<dbReference type="InterPro" id="IPR052523">
    <property type="entry name" value="Trichothecene_AcTrans"/>
</dbReference>
<dbReference type="SUPFAM" id="SSF55729">
    <property type="entry name" value="Acyl-CoA N-acyltransferases (Nat)"/>
    <property type="match status" value="1"/>
</dbReference>
<evidence type="ECO:0000259" key="1">
    <source>
        <dbReference type="PROSITE" id="PS51186"/>
    </source>
</evidence>
<dbReference type="InterPro" id="IPR000182">
    <property type="entry name" value="GNAT_dom"/>
</dbReference>
<feature type="domain" description="N-acetyltransferase" evidence="1">
    <location>
        <begin position="9"/>
        <end position="199"/>
    </location>
</feature>
<dbReference type="Proteomes" id="UP000475214">
    <property type="component" value="Unassembled WGS sequence"/>
</dbReference>
<dbReference type="InterPro" id="IPR016181">
    <property type="entry name" value="Acyl_CoA_acyltransferase"/>
</dbReference>
<dbReference type="Gene3D" id="3.40.630.30">
    <property type="match status" value="1"/>
</dbReference>
<reference evidence="2 3" key="1">
    <citation type="submission" date="2020-02" db="EMBL/GenBank/DDBJ databases">
        <authorList>
            <person name="Li X.-J."/>
            <person name="Han X.-M."/>
        </authorList>
    </citation>
    <scope>NUCLEOTIDE SEQUENCE [LARGE SCALE GENOMIC DNA]</scope>
    <source>
        <strain evidence="2 3">CCTCC AB 2017055</strain>
    </source>
</reference>
<gene>
    <name evidence="2" type="ORF">G1H10_23940</name>
</gene>
<sequence>MSSSTITTATVRKAGAADTPRVGDTLAAAFYEDPVMSWCYPDRGRRAEILPAVFRATLEATHHGGGIDTVTDEVAAAIWVPPGTQIDDEKLADEMAHASAEYTERMFVLMQLLDAHHPHDLEHHYLLALGTRPEHQSRGLGSMLLRAVLAGCDQDGVPAYLEATSESSRRLYERHDFAVKETVTLPDGPPLWCMWRPPRQP</sequence>
<name>A0A6L9SDK8_9ACTN</name>